<evidence type="ECO:0000256" key="6">
    <source>
        <dbReference type="ARBA" id="ARBA00022989"/>
    </source>
</evidence>
<dbReference type="GO" id="GO:0016757">
    <property type="term" value="F:glycosyltransferase activity"/>
    <property type="evidence" value="ECO:0007669"/>
    <property type="project" value="UniProtKB-KW"/>
</dbReference>
<keyword evidence="5 9" id="KW-0812">Transmembrane</keyword>
<accession>A0A0B7MC65</accession>
<feature type="transmembrane region" description="Helical" evidence="9">
    <location>
        <begin position="234"/>
        <end position="255"/>
    </location>
</feature>
<dbReference type="RefSeq" id="WP_044663986.1">
    <property type="nucleotide sequence ID" value="NZ_CDRZ01000021.1"/>
</dbReference>
<name>A0A0B7MC65_9FIRM</name>
<keyword evidence="12" id="KW-1185">Reference proteome</keyword>
<dbReference type="InterPro" id="IPR029044">
    <property type="entry name" value="Nucleotide-diphossugar_trans"/>
</dbReference>
<dbReference type="InterPro" id="IPR050256">
    <property type="entry name" value="Glycosyltransferase_2"/>
</dbReference>
<dbReference type="InterPro" id="IPR001173">
    <property type="entry name" value="Glyco_trans_2-like"/>
</dbReference>
<evidence type="ECO:0000259" key="10">
    <source>
        <dbReference type="Pfam" id="PF00535"/>
    </source>
</evidence>
<gene>
    <name evidence="11" type="primary">gtrB</name>
    <name evidence="11" type="ORF">SSCH_1170012</name>
</gene>
<keyword evidence="2" id="KW-1003">Cell membrane</keyword>
<evidence type="ECO:0000256" key="2">
    <source>
        <dbReference type="ARBA" id="ARBA00022475"/>
    </source>
</evidence>
<dbReference type="AlphaFoldDB" id="A0A0B7MC65"/>
<evidence type="ECO:0000256" key="5">
    <source>
        <dbReference type="ARBA" id="ARBA00022692"/>
    </source>
</evidence>
<dbReference type="Proteomes" id="UP000046155">
    <property type="component" value="Unassembled WGS sequence"/>
</dbReference>
<evidence type="ECO:0000256" key="9">
    <source>
        <dbReference type="SAM" id="Phobius"/>
    </source>
</evidence>
<evidence type="ECO:0000256" key="7">
    <source>
        <dbReference type="ARBA" id="ARBA00023136"/>
    </source>
</evidence>
<keyword evidence="6 9" id="KW-1133">Transmembrane helix</keyword>
<protein>
    <submittedName>
        <fullName evidence="11">Bactoprenol glucosyl transferase CPS-53 (KpLE1) prophage</fullName>
    </submittedName>
</protein>
<dbReference type="FunFam" id="3.90.550.10:FF:000079">
    <property type="entry name" value="Probable glycosyl transferase"/>
    <property type="match status" value="1"/>
</dbReference>
<dbReference type="OrthoDB" id="9807778at2"/>
<dbReference type="Gene3D" id="3.90.550.10">
    <property type="entry name" value="Spore Coat Polysaccharide Biosynthesis Protein SpsA, Chain A"/>
    <property type="match status" value="1"/>
</dbReference>
<evidence type="ECO:0000256" key="4">
    <source>
        <dbReference type="ARBA" id="ARBA00022679"/>
    </source>
</evidence>
<dbReference type="EMBL" id="CDRZ01000021">
    <property type="protein sequence ID" value="CEO87655.1"/>
    <property type="molecule type" value="Genomic_DNA"/>
</dbReference>
<evidence type="ECO:0000313" key="11">
    <source>
        <dbReference type="EMBL" id="CEO87655.1"/>
    </source>
</evidence>
<dbReference type="CDD" id="cd04187">
    <property type="entry name" value="DPM1_like_bac"/>
    <property type="match status" value="1"/>
</dbReference>
<dbReference type="SUPFAM" id="SSF53448">
    <property type="entry name" value="Nucleotide-diphospho-sugar transferases"/>
    <property type="match status" value="1"/>
</dbReference>
<evidence type="ECO:0000256" key="3">
    <source>
        <dbReference type="ARBA" id="ARBA00022676"/>
    </source>
</evidence>
<organism evidence="11 12">
    <name type="scientific">Syntrophaceticus schinkii</name>
    <dbReference type="NCBI Taxonomy" id="499207"/>
    <lineage>
        <taxon>Bacteria</taxon>
        <taxon>Bacillati</taxon>
        <taxon>Bacillota</taxon>
        <taxon>Clostridia</taxon>
        <taxon>Thermoanaerobacterales</taxon>
        <taxon>Thermoanaerobacterales Family III. Incertae Sedis</taxon>
        <taxon>Syntrophaceticus</taxon>
    </lineage>
</organism>
<comment type="similarity">
    <text evidence="8">Belongs to the glycosyltransferase 2 family. GtrB subfamily.</text>
</comment>
<dbReference type="PANTHER" id="PTHR48090">
    <property type="entry name" value="UNDECAPRENYL-PHOSPHATE 4-DEOXY-4-FORMAMIDO-L-ARABINOSE TRANSFERASE-RELATED"/>
    <property type="match status" value="1"/>
</dbReference>
<evidence type="ECO:0000256" key="8">
    <source>
        <dbReference type="ARBA" id="ARBA00038152"/>
    </source>
</evidence>
<keyword evidence="3" id="KW-0328">Glycosyltransferase</keyword>
<feature type="domain" description="Glycosyltransferase 2-like" evidence="10">
    <location>
        <begin position="10"/>
        <end position="172"/>
    </location>
</feature>
<dbReference type="GO" id="GO:0005886">
    <property type="term" value="C:plasma membrane"/>
    <property type="evidence" value="ECO:0007669"/>
    <property type="project" value="UniProtKB-SubCell"/>
</dbReference>
<evidence type="ECO:0000313" key="12">
    <source>
        <dbReference type="Proteomes" id="UP000046155"/>
    </source>
</evidence>
<sequence length="340" mass="38665">MGYDDRYLISVVAPVYNESANIEAFYGRVTDVLQNTAYDYEIIFVNDGSKDDSMAMLTKLAYKNSKVKVIDLSRNFGKEIALSAGIDYASGDAVIPIDADLQDPPELIPKLIAKWQEGYDVVYATRTERAGETWLKKYTAHLFYRTINKLTKIEIPADTGDFRLLSKPVVEALKQMPERNRFMKGLFSWVGFRQTGVQYQRDSRNAGKSKYNYSKMWNHALDGITSFSRVPLQFAAYFGFIVAFTAFIYAIFIIVRTLFFVHDLPGYPSLITIILFLGGVQLMTIGILGEYIGRIYNEVKERPLYLIRAKYGFSDQTIAPMAKDQETADVFSSISHSFLE</sequence>
<comment type="subcellular location">
    <subcellularLocation>
        <location evidence="1">Cell membrane</location>
        <topology evidence="1">Multi-pass membrane protein</topology>
    </subcellularLocation>
</comment>
<proteinExistence type="inferred from homology"/>
<feature type="transmembrane region" description="Helical" evidence="9">
    <location>
        <begin position="267"/>
        <end position="292"/>
    </location>
</feature>
<evidence type="ECO:0000256" key="1">
    <source>
        <dbReference type="ARBA" id="ARBA00004651"/>
    </source>
</evidence>
<keyword evidence="4 11" id="KW-0808">Transferase</keyword>
<keyword evidence="7 9" id="KW-0472">Membrane</keyword>
<reference evidence="12" key="1">
    <citation type="submission" date="2015-01" db="EMBL/GenBank/DDBJ databases">
        <authorList>
            <person name="Manzoor Shahid"/>
            <person name="Zubair Saima"/>
        </authorList>
    </citation>
    <scope>NUCLEOTIDE SEQUENCE [LARGE SCALE GENOMIC DNA]</scope>
    <source>
        <strain evidence="12">Sp3</strain>
    </source>
</reference>
<dbReference type="Pfam" id="PF00535">
    <property type="entry name" value="Glycos_transf_2"/>
    <property type="match status" value="1"/>
</dbReference>
<dbReference type="PANTHER" id="PTHR48090:SF1">
    <property type="entry name" value="PROPHAGE BACTOPRENOL GLUCOSYL TRANSFERASE HOMOLOG"/>
    <property type="match status" value="1"/>
</dbReference>